<dbReference type="SUPFAM" id="SSF54117">
    <property type="entry name" value="Interleukin 8-like chemokines"/>
    <property type="match status" value="1"/>
</dbReference>
<dbReference type="SMART" id="SM00199">
    <property type="entry name" value="SCY"/>
    <property type="match status" value="1"/>
</dbReference>
<dbReference type="InterPro" id="IPR039809">
    <property type="entry name" value="Chemokine_b/g/d"/>
</dbReference>
<dbReference type="AlphaFoldDB" id="A0A8T0BI85"/>
<keyword evidence="2" id="KW-0202">Cytokine</keyword>
<dbReference type="GO" id="GO:0005615">
    <property type="term" value="C:extracellular space"/>
    <property type="evidence" value="ECO:0007669"/>
    <property type="project" value="UniProtKB-KW"/>
</dbReference>
<dbReference type="InterPro" id="IPR001811">
    <property type="entry name" value="Chemokine_IL8-like_dom"/>
</dbReference>
<feature type="domain" description="Chemokine interleukin-8-like" evidence="6">
    <location>
        <begin position="28"/>
        <end position="86"/>
    </location>
</feature>
<dbReference type="EMBL" id="JABFDY010000006">
    <property type="protein sequence ID" value="KAF7706809.1"/>
    <property type="molecule type" value="Genomic_DNA"/>
</dbReference>
<evidence type="ECO:0000313" key="7">
    <source>
        <dbReference type="EMBL" id="KAF7706809.1"/>
    </source>
</evidence>
<keyword evidence="4 5" id="KW-0732">Signal</keyword>
<feature type="chain" id="PRO_5035879316" description="Chemokine interleukin-8-like domain-containing protein" evidence="5">
    <location>
        <begin position="23"/>
        <end position="90"/>
    </location>
</feature>
<gene>
    <name evidence="7" type="ORF">HF521_020063</name>
</gene>
<dbReference type="PANTHER" id="PTHR12015:SF183">
    <property type="entry name" value="C-C MOTIF CHEMOKINE 3"/>
    <property type="match status" value="1"/>
</dbReference>
<dbReference type="Gene3D" id="2.40.50.40">
    <property type="match status" value="1"/>
</dbReference>
<organism evidence="7 8">
    <name type="scientific">Silurus meridionalis</name>
    <name type="common">Southern catfish</name>
    <name type="synonym">Silurus soldatovi meridionalis</name>
    <dbReference type="NCBI Taxonomy" id="175797"/>
    <lineage>
        <taxon>Eukaryota</taxon>
        <taxon>Metazoa</taxon>
        <taxon>Chordata</taxon>
        <taxon>Craniata</taxon>
        <taxon>Vertebrata</taxon>
        <taxon>Euteleostomi</taxon>
        <taxon>Actinopterygii</taxon>
        <taxon>Neopterygii</taxon>
        <taxon>Teleostei</taxon>
        <taxon>Ostariophysi</taxon>
        <taxon>Siluriformes</taxon>
        <taxon>Siluridae</taxon>
        <taxon>Silurus</taxon>
    </lineage>
</organism>
<sequence>MSSRSLLLVMLVLVCLQSCTEAQNGNGPSLCCFTYQSSPIPSKQVEVYKKTQAGCTKPGTIFFLKNKERVCADPAEEWVQTIMKKKEKIE</sequence>
<feature type="signal peptide" evidence="5">
    <location>
        <begin position="1"/>
        <end position="22"/>
    </location>
</feature>
<dbReference type="GO" id="GO:0006955">
    <property type="term" value="P:immune response"/>
    <property type="evidence" value="ECO:0007669"/>
    <property type="project" value="InterPro"/>
</dbReference>
<evidence type="ECO:0000256" key="5">
    <source>
        <dbReference type="SAM" id="SignalP"/>
    </source>
</evidence>
<dbReference type="GO" id="GO:0008009">
    <property type="term" value="F:chemokine activity"/>
    <property type="evidence" value="ECO:0007669"/>
    <property type="project" value="InterPro"/>
</dbReference>
<keyword evidence="3" id="KW-0964">Secreted</keyword>
<protein>
    <recommendedName>
        <fullName evidence="6">Chemokine interleukin-8-like domain-containing protein</fullName>
    </recommendedName>
</protein>
<dbReference type="InterPro" id="IPR036048">
    <property type="entry name" value="Interleukin_8-like_sf"/>
</dbReference>
<evidence type="ECO:0000259" key="6">
    <source>
        <dbReference type="SMART" id="SM00199"/>
    </source>
</evidence>
<comment type="caution">
    <text evidence="7">The sequence shown here is derived from an EMBL/GenBank/DDBJ whole genome shotgun (WGS) entry which is preliminary data.</text>
</comment>
<proteinExistence type="predicted"/>
<evidence type="ECO:0000313" key="8">
    <source>
        <dbReference type="Proteomes" id="UP000606274"/>
    </source>
</evidence>
<dbReference type="Proteomes" id="UP000606274">
    <property type="component" value="Unassembled WGS sequence"/>
</dbReference>
<evidence type="ECO:0000256" key="4">
    <source>
        <dbReference type="ARBA" id="ARBA00022729"/>
    </source>
</evidence>
<evidence type="ECO:0000256" key="1">
    <source>
        <dbReference type="ARBA" id="ARBA00004613"/>
    </source>
</evidence>
<dbReference type="PANTHER" id="PTHR12015">
    <property type="entry name" value="SMALL INDUCIBLE CYTOKINE A"/>
    <property type="match status" value="1"/>
</dbReference>
<dbReference type="Pfam" id="PF00048">
    <property type="entry name" value="IL8"/>
    <property type="match status" value="1"/>
</dbReference>
<reference evidence="7" key="1">
    <citation type="submission" date="2020-08" db="EMBL/GenBank/DDBJ databases">
        <title>Chromosome-level assembly of Southern catfish (Silurus meridionalis) provides insights into visual adaptation to the nocturnal and benthic lifestyles.</title>
        <authorList>
            <person name="Zhang Y."/>
            <person name="Wang D."/>
            <person name="Peng Z."/>
        </authorList>
    </citation>
    <scope>NUCLEOTIDE SEQUENCE</scope>
    <source>
        <strain evidence="7">SWU-2019-XX</strain>
        <tissue evidence="7">Muscle</tissue>
    </source>
</reference>
<dbReference type="OrthoDB" id="9447832at2759"/>
<comment type="subcellular location">
    <subcellularLocation>
        <location evidence="1">Secreted</location>
    </subcellularLocation>
</comment>
<evidence type="ECO:0000256" key="3">
    <source>
        <dbReference type="ARBA" id="ARBA00022525"/>
    </source>
</evidence>
<dbReference type="CDD" id="cd00272">
    <property type="entry name" value="Chemokine_CC"/>
    <property type="match status" value="1"/>
</dbReference>
<name>A0A8T0BI85_SILME</name>
<keyword evidence="8" id="KW-1185">Reference proteome</keyword>
<evidence type="ECO:0000256" key="2">
    <source>
        <dbReference type="ARBA" id="ARBA00022514"/>
    </source>
</evidence>
<accession>A0A8T0BI85</accession>